<name>A0A3N5A294_9MICO</name>
<keyword evidence="3" id="KW-1185">Reference proteome</keyword>
<feature type="transmembrane region" description="Helical" evidence="1">
    <location>
        <begin position="16"/>
        <end position="40"/>
    </location>
</feature>
<organism evidence="2 3">
    <name type="scientific">Georgenia muralis</name>
    <dbReference type="NCBI Taxonomy" id="154117"/>
    <lineage>
        <taxon>Bacteria</taxon>
        <taxon>Bacillati</taxon>
        <taxon>Actinomycetota</taxon>
        <taxon>Actinomycetes</taxon>
        <taxon>Micrococcales</taxon>
        <taxon>Bogoriellaceae</taxon>
        <taxon>Georgenia</taxon>
    </lineage>
</organism>
<evidence type="ECO:0000313" key="3">
    <source>
        <dbReference type="Proteomes" id="UP000280726"/>
    </source>
</evidence>
<keyword evidence="1" id="KW-0472">Membrane</keyword>
<gene>
    <name evidence="2" type="ORF">EDD32_1926</name>
</gene>
<dbReference type="AlphaFoldDB" id="A0A3N5A294"/>
<protein>
    <submittedName>
        <fullName evidence="2">Uncharacterized protein</fullName>
    </submittedName>
</protein>
<sequence>MVLMGSDPLLPAATEWFGLATLAVVVLPALLGLLITYWIIRLAVKHGILAADKARARTFGAGRDWDRGRP</sequence>
<comment type="caution">
    <text evidence="2">The sequence shown here is derived from an EMBL/GenBank/DDBJ whole genome shotgun (WGS) entry which is preliminary data.</text>
</comment>
<dbReference type="EMBL" id="RKRA01000001">
    <property type="protein sequence ID" value="RPF27445.1"/>
    <property type="molecule type" value="Genomic_DNA"/>
</dbReference>
<keyword evidence="1" id="KW-1133">Transmembrane helix</keyword>
<dbReference type="Proteomes" id="UP000280726">
    <property type="component" value="Unassembled WGS sequence"/>
</dbReference>
<accession>A0A3N5A294</accession>
<evidence type="ECO:0000256" key="1">
    <source>
        <dbReference type="SAM" id="Phobius"/>
    </source>
</evidence>
<proteinExistence type="predicted"/>
<evidence type="ECO:0000313" key="2">
    <source>
        <dbReference type="EMBL" id="RPF27445.1"/>
    </source>
</evidence>
<keyword evidence="1" id="KW-0812">Transmembrane</keyword>
<reference evidence="2 3" key="1">
    <citation type="submission" date="2018-11" db="EMBL/GenBank/DDBJ databases">
        <title>Sequencing the genomes of 1000 actinobacteria strains.</title>
        <authorList>
            <person name="Klenk H.-P."/>
        </authorList>
    </citation>
    <scope>NUCLEOTIDE SEQUENCE [LARGE SCALE GENOMIC DNA]</scope>
    <source>
        <strain evidence="2 3">DSM 14418</strain>
    </source>
</reference>